<proteinExistence type="inferred from homology"/>
<keyword evidence="3 5" id="KW-0906">Nuclear pore complex</keyword>
<dbReference type="Proteomes" id="UP001458880">
    <property type="component" value="Unassembled WGS sequence"/>
</dbReference>
<evidence type="ECO:0000256" key="2">
    <source>
        <dbReference type="ARBA" id="ARBA00010186"/>
    </source>
</evidence>
<keyword evidence="5" id="KW-0509">mRNA transport</keyword>
<dbReference type="PANTHER" id="PTHR11225:SF4">
    <property type="entry name" value="NUCLEAR PORE COMPLEX PROTEIN NUP93"/>
    <property type="match status" value="1"/>
</dbReference>
<dbReference type="PANTHER" id="PTHR11225">
    <property type="entry name" value="NUCLEAR PORE COMPLEX PROTEIN NUP93 NUCLEOPORIN NUP93 DEAD EYE PROTEIN"/>
    <property type="match status" value="1"/>
</dbReference>
<keyword evidence="5" id="KW-0653">Protein transport</keyword>
<evidence type="ECO:0000256" key="3">
    <source>
        <dbReference type="ARBA" id="ARBA00023132"/>
    </source>
</evidence>
<dbReference type="InterPro" id="IPR007231">
    <property type="entry name" value="Nucleoporin_int_Nup93/Nic96"/>
</dbReference>
<reference evidence="6 7" key="1">
    <citation type="journal article" date="2024" name="BMC Genomics">
        <title>De novo assembly and annotation of Popillia japonica's genome with initial clues to its potential as an invasive pest.</title>
        <authorList>
            <person name="Cucini C."/>
            <person name="Boschi S."/>
            <person name="Funari R."/>
            <person name="Cardaioli E."/>
            <person name="Iannotti N."/>
            <person name="Marturano G."/>
            <person name="Paoli F."/>
            <person name="Bruttini M."/>
            <person name="Carapelli A."/>
            <person name="Frati F."/>
            <person name="Nardi F."/>
        </authorList>
    </citation>
    <scope>NUCLEOTIDE SEQUENCE [LARGE SCALE GENOMIC DNA]</scope>
    <source>
        <strain evidence="6">DMR45628</strain>
    </source>
</reference>
<sequence>MFPSSICDPLQILVWLSPREHKRYNPNLSVVTVYCVETCVYLILRKMTDFTDLLLEAEKLTHEIEDTAELPKVDRSLRQVLEASNELYTRVAQVGAKDIQANLLLGSKGVDLPRIAQKLDIISTKRTFESIEPVDEVDIAACLENEMRNCILSTIEEEHKKCFSAISEQCWEHIEGEWKQEKQKILNAMIGPSGNFTIPDKQKQVFIEPTIGSSLMSKEETVYATKLMEYNLALSRGMSKPNAVHFFAKASEEFKDSKVNEMWEMIKYMTELPPFPHGSDPVAIRGTDAIIEIMANQGRKYLENRYKVYMSNIINENLLRAQRGGIPGTYPLVRSFVGIRLQGDYLGLQDGQIDDRPLWPMVYYCLRSGDLAAALHCLRSSSVDCQDLINILDLKLHNRSKSQIFKHESNIKFQYRRFIRNSTDPFKRIVWAILGCCDVVDEHTEVAKTADDYLWLKLSLVRMEAEREDRVDYKDLQRTIIDEYGETHYDAMNQPYLYFQVLVLTGQFEPAFEFLSRIDRFRVHAVHMAIALNEIYLLAGPTDSAAPLLCIDPADPKPCRRLNIVRLILIYVRKFELLCFDETLHYFYILNKFSDISGRNMYMICVSDLVQESKEYERFFGKVQANGIRTKGLLDEFHNLDVTPEKVANLVAEQLVEKGLFEDAIDLYDIANNQTEVLSLLCTLLSQVVHLAAQDGSLRNRIHSRVRELYSRYSSEGFKCPPNIVASFTALKDLLVFFDHYHAKKYTMALKTLTDLQLVPLRIEELDERVSNFKKLNVDVCKVLPDVLLATMNVLFEQYQKIKANEFVPSRLPDLSVDKQLEDIRAQAKVITNFTGMLPYRMPGDTNSRLVQMEILMH</sequence>
<organism evidence="6 7">
    <name type="scientific">Popillia japonica</name>
    <name type="common">Japanese beetle</name>
    <dbReference type="NCBI Taxonomy" id="7064"/>
    <lineage>
        <taxon>Eukaryota</taxon>
        <taxon>Metazoa</taxon>
        <taxon>Ecdysozoa</taxon>
        <taxon>Arthropoda</taxon>
        <taxon>Hexapoda</taxon>
        <taxon>Insecta</taxon>
        <taxon>Pterygota</taxon>
        <taxon>Neoptera</taxon>
        <taxon>Endopterygota</taxon>
        <taxon>Coleoptera</taxon>
        <taxon>Polyphaga</taxon>
        <taxon>Scarabaeiformia</taxon>
        <taxon>Scarabaeidae</taxon>
        <taxon>Rutelinae</taxon>
        <taxon>Popillia</taxon>
    </lineage>
</organism>
<protein>
    <recommendedName>
        <fullName evidence="5">Nuclear pore protein</fullName>
    </recommendedName>
</protein>
<dbReference type="EMBL" id="JASPKY010000278">
    <property type="protein sequence ID" value="KAK9711537.1"/>
    <property type="molecule type" value="Genomic_DNA"/>
</dbReference>
<evidence type="ECO:0000256" key="5">
    <source>
        <dbReference type="RuleBase" id="RU364035"/>
    </source>
</evidence>
<dbReference type="Pfam" id="PF04097">
    <property type="entry name" value="Nic96"/>
    <property type="match status" value="1"/>
</dbReference>
<keyword evidence="5" id="KW-0813">Transport</keyword>
<comment type="caution">
    <text evidence="6">The sequence shown here is derived from an EMBL/GenBank/DDBJ whole genome shotgun (WGS) entry which is preliminary data.</text>
</comment>
<evidence type="ECO:0000256" key="1">
    <source>
        <dbReference type="ARBA" id="ARBA00004567"/>
    </source>
</evidence>
<accession>A0AAW1K175</accession>
<keyword evidence="5" id="KW-0472">Membrane</keyword>
<dbReference type="AlphaFoldDB" id="A0AAW1K175"/>
<dbReference type="GO" id="GO:0016973">
    <property type="term" value="P:poly(A)+ mRNA export from nucleus"/>
    <property type="evidence" value="ECO:0007669"/>
    <property type="project" value="TreeGrafter"/>
</dbReference>
<dbReference type="GO" id="GO:0006606">
    <property type="term" value="P:protein import into nucleus"/>
    <property type="evidence" value="ECO:0007669"/>
    <property type="project" value="TreeGrafter"/>
</dbReference>
<comment type="similarity">
    <text evidence="2 5">Belongs to the nucleoporin interacting component (NIC) family.</text>
</comment>
<keyword evidence="5" id="KW-0811">Translocation</keyword>
<evidence type="ECO:0000256" key="4">
    <source>
        <dbReference type="ARBA" id="ARBA00023242"/>
    </source>
</evidence>
<evidence type="ECO:0000313" key="7">
    <source>
        <dbReference type="Proteomes" id="UP001458880"/>
    </source>
</evidence>
<name>A0AAW1K175_POPJA</name>
<comment type="subcellular location">
    <subcellularLocation>
        <location evidence="1 5">Nucleus</location>
        <location evidence="1 5">Nuclear pore complex</location>
    </subcellularLocation>
</comment>
<evidence type="ECO:0000313" key="6">
    <source>
        <dbReference type="EMBL" id="KAK9711537.1"/>
    </source>
</evidence>
<dbReference type="GO" id="GO:0005643">
    <property type="term" value="C:nuclear pore"/>
    <property type="evidence" value="ECO:0007669"/>
    <property type="project" value="UniProtKB-SubCell"/>
</dbReference>
<keyword evidence="4 5" id="KW-0539">Nucleus</keyword>
<gene>
    <name evidence="6" type="ORF">QE152_g25384</name>
</gene>
<dbReference type="GO" id="GO:0017056">
    <property type="term" value="F:structural constituent of nuclear pore"/>
    <property type="evidence" value="ECO:0007669"/>
    <property type="project" value="InterPro"/>
</dbReference>
<keyword evidence="7" id="KW-1185">Reference proteome</keyword>